<comment type="subcellular location">
    <subcellularLocation>
        <location evidence="1">Membrane</location>
        <topology evidence="1">Multi-pass membrane protein</topology>
    </subcellularLocation>
</comment>
<evidence type="ECO:0000256" key="2">
    <source>
        <dbReference type="ARBA" id="ARBA00022692"/>
    </source>
</evidence>
<organism evidence="6 7">
    <name type="scientific">Aquimarina celericrescens</name>
    <dbReference type="NCBI Taxonomy" id="1964542"/>
    <lineage>
        <taxon>Bacteria</taxon>
        <taxon>Pseudomonadati</taxon>
        <taxon>Bacteroidota</taxon>
        <taxon>Flavobacteriia</taxon>
        <taxon>Flavobacteriales</taxon>
        <taxon>Flavobacteriaceae</taxon>
        <taxon>Aquimarina</taxon>
    </lineage>
</organism>
<dbReference type="Pfam" id="PF02674">
    <property type="entry name" value="Colicin_V"/>
    <property type="match status" value="1"/>
</dbReference>
<comment type="caution">
    <text evidence="6">The sequence shown here is derived from an EMBL/GenBank/DDBJ whole genome shotgun (WGS) entry which is preliminary data.</text>
</comment>
<protein>
    <submittedName>
        <fullName evidence="6">CvpA family protein</fullName>
    </submittedName>
</protein>
<dbReference type="InterPro" id="IPR003825">
    <property type="entry name" value="Colicin-V_CvpA"/>
</dbReference>
<keyword evidence="4 5" id="KW-0472">Membrane</keyword>
<evidence type="ECO:0000256" key="4">
    <source>
        <dbReference type="ARBA" id="ARBA00023136"/>
    </source>
</evidence>
<evidence type="ECO:0000256" key="3">
    <source>
        <dbReference type="ARBA" id="ARBA00022989"/>
    </source>
</evidence>
<dbReference type="PANTHER" id="PTHR37306:SF1">
    <property type="entry name" value="COLICIN V PRODUCTION PROTEIN"/>
    <property type="match status" value="1"/>
</dbReference>
<evidence type="ECO:0000313" key="6">
    <source>
        <dbReference type="EMBL" id="MFD2186133.1"/>
    </source>
</evidence>
<feature type="transmembrane region" description="Helical" evidence="5">
    <location>
        <begin position="32"/>
        <end position="53"/>
    </location>
</feature>
<evidence type="ECO:0000256" key="1">
    <source>
        <dbReference type="ARBA" id="ARBA00004141"/>
    </source>
</evidence>
<evidence type="ECO:0000313" key="7">
    <source>
        <dbReference type="Proteomes" id="UP001597344"/>
    </source>
</evidence>
<reference evidence="7" key="1">
    <citation type="journal article" date="2019" name="Int. J. Syst. Evol. Microbiol.">
        <title>The Global Catalogue of Microorganisms (GCM) 10K type strain sequencing project: providing services to taxonomists for standard genome sequencing and annotation.</title>
        <authorList>
            <consortium name="The Broad Institute Genomics Platform"/>
            <consortium name="The Broad Institute Genome Sequencing Center for Infectious Disease"/>
            <person name="Wu L."/>
            <person name="Ma J."/>
        </authorList>
    </citation>
    <scope>NUCLEOTIDE SEQUENCE [LARGE SCALE GENOMIC DNA]</scope>
    <source>
        <strain evidence="7">DT92</strain>
    </source>
</reference>
<dbReference type="RefSeq" id="WP_378319116.1">
    <property type="nucleotide sequence ID" value="NZ_JBHUHY010000003.1"/>
</dbReference>
<sequence length="172" mass="18508">MKTITIGLMNYIDVILGILLLWGMIKGLSKGLFASLASLVALIVGIYIAVHFSHFAASFVRQYVDWSEGAMKLTAFALTFIVVVILVSLAGKLLTKIADYAALGILNKILGGAFGILKMGFIASVIIIFINAVNSNITIIKQETLDSSLLYHPVSRIAPAVLPVLKENSSKK</sequence>
<accession>A0ABW5AT12</accession>
<feature type="transmembrane region" description="Helical" evidence="5">
    <location>
        <begin position="106"/>
        <end position="130"/>
    </location>
</feature>
<keyword evidence="3 5" id="KW-1133">Transmembrane helix</keyword>
<gene>
    <name evidence="6" type="ORF">ACFSJT_04970</name>
</gene>
<dbReference type="EMBL" id="JBHUHY010000003">
    <property type="protein sequence ID" value="MFD2186133.1"/>
    <property type="molecule type" value="Genomic_DNA"/>
</dbReference>
<feature type="transmembrane region" description="Helical" evidence="5">
    <location>
        <begin position="6"/>
        <end position="25"/>
    </location>
</feature>
<name>A0ABW5AT12_9FLAO</name>
<keyword evidence="7" id="KW-1185">Reference proteome</keyword>
<evidence type="ECO:0000256" key="5">
    <source>
        <dbReference type="SAM" id="Phobius"/>
    </source>
</evidence>
<feature type="transmembrane region" description="Helical" evidence="5">
    <location>
        <begin position="73"/>
        <end position="94"/>
    </location>
</feature>
<dbReference type="Proteomes" id="UP001597344">
    <property type="component" value="Unassembled WGS sequence"/>
</dbReference>
<proteinExistence type="predicted"/>
<keyword evidence="2 5" id="KW-0812">Transmembrane</keyword>
<dbReference type="PANTHER" id="PTHR37306">
    <property type="entry name" value="COLICIN V PRODUCTION PROTEIN"/>
    <property type="match status" value="1"/>
</dbReference>